<feature type="compositionally biased region" description="Low complexity" evidence="4">
    <location>
        <begin position="48"/>
        <end position="58"/>
    </location>
</feature>
<feature type="compositionally biased region" description="Pro residues" evidence="4">
    <location>
        <begin position="59"/>
        <end position="68"/>
    </location>
</feature>
<keyword evidence="3" id="KW-0378">Hydrolase</keyword>
<dbReference type="PANTHER" id="PTHR48104:SF30">
    <property type="entry name" value="METACASPASE-1"/>
    <property type="match status" value="1"/>
</dbReference>
<organism evidence="6 7">
    <name type="scientific">Armillaria tabescens</name>
    <name type="common">Ringless honey mushroom</name>
    <name type="synonym">Agaricus tabescens</name>
    <dbReference type="NCBI Taxonomy" id="1929756"/>
    <lineage>
        <taxon>Eukaryota</taxon>
        <taxon>Fungi</taxon>
        <taxon>Dikarya</taxon>
        <taxon>Basidiomycota</taxon>
        <taxon>Agaricomycotina</taxon>
        <taxon>Agaricomycetes</taxon>
        <taxon>Agaricomycetidae</taxon>
        <taxon>Agaricales</taxon>
        <taxon>Marasmiineae</taxon>
        <taxon>Physalacriaceae</taxon>
        <taxon>Desarmillaria</taxon>
    </lineage>
</organism>
<keyword evidence="7" id="KW-1185">Reference proteome</keyword>
<proteinExistence type="inferred from homology"/>
<evidence type="ECO:0000256" key="3">
    <source>
        <dbReference type="ARBA" id="ARBA00022807"/>
    </source>
</evidence>
<dbReference type="GO" id="GO:0005737">
    <property type="term" value="C:cytoplasm"/>
    <property type="evidence" value="ECO:0007669"/>
    <property type="project" value="TreeGrafter"/>
</dbReference>
<protein>
    <submittedName>
        <fullName evidence="6">Caspase domain-containing protein</fullName>
    </submittedName>
</protein>
<dbReference type="GeneID" id="85357247"/>
<keyword evidence="2" id="KW-0053">Apoptosis</keyword>
<comment type="similarity">
    <text evidence="1">Belongs to the peptidase C14B family.</text>
</comment>
<dbReference type="SUPFAM" id="SSF52129">
    <property type="entry name" value="Caspase-like"/>
    <property type="match status" value="1"/>
</dbReference>
<dbReference type="EMBL" id="JAUEPS010000029">
    <property type="protein sequence ID" value="KAK0452948.1"/>
    <property type="molecule type" value="Genomic_DNA"/>
</dbReference>
<dbReference type="RefSeq" id="XP_060328284.1">
    <property type="nucleotide sequence ID" value="XM_060473699.1"/>
</dbReference>
<gene>
    <name evidence="6" type="ORF">EV420DRAFT_1557728</name>
</gene>
<dbReference type="InterPro" id="IPR029030">
    <property type="entry name" value="Caspase-like_dom_sf"/>
</dbReference>
<evidence type="ECO:0000256" key="2">
    <source>
        <dbReference type="ARBA" id="ARBA00022703"/>
    </source>
</evidence>
<comment type="caution">
    <text evidence="6">The sequence shown here is derived from an EMBL/GenBank/DDBJ whole genome shotgun (WGS) entry which is preliminary data.</text>
</comment>
<evidence type="ECO:0000256" key="4">
    <source>
        <dbReference type="SAM" id="MobiDB-lite"/>
    </source>
</evidence>
<accession>A0AA39K219</accession>
<dbReference type="GO" id="GO:0006508">
    <property type="term" value="P:proteolysis"/>
    <property type="evidence" value="ECO:0007669"/>
    <property type="project" value="InterPro"/>
</dbReference>
<evidence type="ECO:0000313" key="6">
    <source>
        <dbReference type="EMBL" id="KAK0452948.1"/>
    </source>
</evidence>
<feature type="domain" description="Peptidase C14 caspase" evidence="5">
    <location>
        <begin position="80"/>
        <end position="336"/>
    </location>
</feature>
<feature type="region of interest" description="Disordered" evidence="4">
    <location>
        <begin position="34"/>
        <end position="72"/>
    </location>
</feature>
<keyword evidence="3" id="KW-0788">Thiol protease</keyword>
<dbReference type="PANTHER" id="PTHR48104">
    <property type="entry name" value="METACASPASE-4"/>
    <property type="match status" value="1"/>
</dbReference>
<dbReference type="InterPro" id="IPR011600">
    <property type="entry name" value="Pept_C14_caspase"/>
</dbReference>
<evidence type="ECO:0000313" key="7">
    <source>
        <dbReference type="Proteomes" id="UP001175211"/>
    </source>
</evidence>
<dbReference type="Pfam" id="PF00656">
    <property type="entry name" value="Peptidase_C14"/>
    <property type="match status" value="1"/>
</dbReference>
<name>A0AA39K219_ARMTA</name>
<dbReference type="GO" id="GO:0004197">
    <property type="term" value="F:cysteine-type endopeptidase activity"/>
    <property type="evidence" value="ECO:0007669"/>
    <property type="project" value="InterPro"/>
</dbReference>
<dbReference type="GO" id="GO:0006915">
    <property type="term" value="P:apoptotic process"/>
    <property type="evidence" value="ECO:0007669"/>
    <property type="project" value="UniProtKB-KW"/>
</dbReference>
<dbReference type="AlphaFoldDB" id="A0AA39K219"/>
<dbReference type="Gene3D" id="3.40.50.1460">
    <property type="match status" value="1"/>
</dbReference>
<evidence type="ECO:0000259" key="5">
    <source>
        <dbReference type="Pfam" id="PF00656"/>
    </source>
</evidence>
<keyword evidence="3" id="KW-0645">Protease</keyword>
<sequence length="737" mass="81316">MFLFWLNITVSTVVDVVWYLVFYPPPPMNLYLSVHPHRPKHAGHTAQKSPSSHKSSSPKPSPSSPPPQSITAGRPISPLFALVIGIDKYKHHSHELIDLHGAVADADAVTKFLHEILHVPEHRIKNLRNEKATRVTIETEIENLGNNPAIKKDDPILIFYAGHGAEANAPSGWHSANGKMQMLVPYDFIPGGSSDSQRGQGVLDARLSRLLADLAAKKSDNITVILDCCHSGSGTRTNNNDPTSTVRGFQLPVTYTIPKDLLRGIKPDVPHRASVVTKGFEKSGLSSHVLLSACKAEQSAWEKGQRGAFTSALLSLLRTNGVDKLTYKDVITNMHDLSAQDPQCEGVHQSRRLFNSKVPSPHRELYPIRASDPKIPDQYDLDAGEAHGITKEAEFVVFADRTMESTLGTVVAVKTTAFTTTCCFFPRGDKKQSFTLAKDGYALQTRVGEGQDIRLLVELDEKLLGVFERIADEMQSSKARKRGFRLVDSRDDEPDLVIAADGDKVHFEIMEKDCIDHGLTRMPFEVNINDSDAIHRILRSSADFYWHLHRSIKGSPLAGKVKLKCMKLTGTGEYTDDLEEILKPDPNGGNLNIGGVISVDVNEEAMYGFKIENTSAVPLYVSMFYFDASDLSIAAYYQPGSARDGAVDFSLPPKKSLTIGYGASGTVPHNYTLRKGQDVDVGFLKLFFSTEYMDLSGIVQESPFDDRRKSETPSGKKRGLWHAMRITVVQKKGGDVP</sequence>
<dbReference type="Proteomes" id="UP001175211">
    <property type="component" value="Unassembled WGS sequence"/>
</dbReference>
<evidence type="ECO:0000256" key="1">
    <source>
        <dbReference type="ARBA" id="ARBA00009005"/>
    </source>
</evidence>
<dbReference type="InterPro" id="IPR050452">
    <property type="entry name" value="Metacaspase"/>
</dbReference>
<reference evidence="6" key="1">
    <citation type="submission" date="2023-06" db="EMBL/GenBank/DDBJ databases">
        <authorList>
            <consortium name="Lawrence Berkeley National Laboratory"/>
            <person name="Ahrendt S."/>
            <person name="Sahu N."/>
            <person name="Indic B."/>
            <person name="Wong-Bajracharya J."/>
            <person name="Merenyi Z."/>
            <person name="Ke H.-M."/>
            <person name="Monk M."/>
            <person name="Kocsube S."/>
            <person name="Drula E."/>
            <person name="Lipzen A."/>
            <person name="Balint B."/>
            <person name="Henrissat B."/>
            <person name="Andreopoulos B."/>
            <person name="Martin F.M."/>
            <person name="Harder C.B."/>
            <person name="Rigling D."/>
            <person name="Ford K.L."/>
            <person name="Foster G.D."/>
            <person name="Pangilinan J."/>
            <person name="Papanicolaou A."/>
            <person name="Barry K."/>
            <person name="LaButti K."/>
            <person name="Viragh M."/>
            <person name="Koriabine M."/>
            <person name="Yan M."/>
            <person name="Riley R."/>
            <person name="Champramary S."/>
            <person name="Plett K.L."/>
            <person name="Tsai I.J."/>
            <person name="Slot J."/>
            <person name="Sipos G."/>
            <person name="Plett J."/>
            <person name="Nagy L.G."/>
            <person name="Grigoriev I.V."/>
        </authorList>
    </citation>
    <scope>NUCLEOTIDE SEQUENCE</scope>
    <source>
        <strain evidence="6">CCBAS 213</strain>
    </source>
</reference>